<keyword evidence="7" id="KW-0998">Cell outer membrane</keyword>
<proteinExistence type="predicted"/>
<feature type="chain" id="PRO_5001715107" evidence="8">
    <location>
        <begin position="22"/>
        <end position="308"/>
    </location>
</feature>
<sequence length="308" mass="32153">MRSVSKVLILSIIGVPFISIAADEGALPVTNDLSTDIATIVNNIVGGLKVTPEVISASITGIANNVIQPINANLGAAGAAIQQNHEGLSAANTEIAAAKGRLDRQQQFDQVTGVTLEANRQRLAAHQAEIAAANANLGAAGAAIQQNHEGLSAANTEIAAAKGRLDRQQQFDQITGVTLEVHRQQLEELNNTVNTSNAKVVQNLSGRMDYLQEWQGMANNRINDLERVTAENRKVSSRGIAGVAAMANIPTPMDGGLSLGIGYGYYDNQNAFAVGASKYFETGVAIKGGVSLTGKYAVVGAGASFSFK</sequence>
<evidence type="ECO:0000256" key="6">
    <source>
        <dbReference type="ARBA" id="ARBA00023136"/>
    </source>
</evidence>
<dbReference type="Proteomes" id="UP000028681">
    <property type="component" value="Chromosome"/>
</dbReference>
<evidence type="ECO:0000256" key="1">
    <source>
        <dbReference type="ARBA" id="ARBA00004241"/>
    </source>
</evidence>
<dbReference type="KEGG" id="ete:ETEE_4086"/>
<evidence type="ECO:0000259" key="9">
    <source>
        <dbReference type="Pfam" id="PF03895"/>
    </source>
</evidence>
<evidence type="ECO:0000256" key="8">
    <source>
        <dbReference type="SAM" id="SignalP"/>
    </source>
</evidence>
<keyword evidence="6" id="KW-0472">Membrane</keyword>
<dbReference type="Pfam" id="PF03895">
    <property type="entry name" value="YadA_anchor"/>
    <property type="match status" value="1"/>
</dbReference>
<dbReference type="EMBL" id="CP006664">
    <property type="protein sequence ID" value="AIJ10492.1"/>
    <property type="molecule type" value="Genomic_DNA"/>
</dbReference>
<dbReference type="GO" id="GO:0009279">
    <property type="term" value="C:cell outer membrane"/>
    <property type="evidence" value="ECO:0007669"/>
    <property type="project" value="UniProtKB-SubCell"/>
</dbReference>
<keyword evidence="4" id="KW-0812">Transmembrane</keyword>
<keyword evidence="3" id="KW-1134">Transmembrane beta strand</keyword>
<organism evidence="10 11">
    <name type="scientific">Edwardsiella anguillarum ET080813</name>
    <dbReference type="NCBI Taxonomy" id="667120"/>
    <lineage>
        <taxon>Bacteria</taxon>
        <taxon>Pseudomonadati</taxon>
        <taxon>Pseudomonadota</taxon>
        <taxon>Gammaproteobacteria</taxon>
        <taxon>Enterobacterales</taxon>
        <taxon>Hafniaceae</taxon>
        <taxon>Edwardsiella</taxon>
    </lineage>
</organism>
<evidence type="ECO:0000256" key="7">
    <source>
        <dbReference type="ARBA" id="ARBA00023237"/>
    </source>
</evidence>
<dbReference type="RefSeq" id="WP_038631647.1">
    <property type="nucleotide sequence ID" value="NZ_CP006664.1"/>
</dbReference>
<evidence type="ECO:0000256" key="2">
    <source>
        <dbReference type="ARBA" id="ARBA00004442"/>
    </source>
</evidence>
<evidence type="ECO:0000313" key="11">
    <source>
        <dbReference type="Proteomes" id="UP000028681"/>
    </source>
</evidence>
<dbReference type="SUPFAM" id="SSF54523">
    <property type="entry name" value="Pili subunits"/>
    <property type="match status" value="1"/>
</dbReference>
<feature type="domain" description="Trimeric autotransporter adhesin YadA-like C-terminal membrane anchor" evidence="9">
    <location>
        <begin position="254"/>
        <end position="307"/>
    </location>
</feature>
<dbReference type="HOGENOM" id="CLU_902347_0_0_6"/>
<accession>A0A076LUY4</accession>
<reference evidence="10 11" key="1">
    <citation type="journal article" date="2012" name="PLoS ONE">
        <title>Edwardsiella comparative phylogenomics reveal the new intra/inter-species taxonomic relationships, virulence evolution and niche adaptation mechanisms.</title>
        <authorList>
            <person name="Yang M."/>
            <person name="Lv Y."/>
            <person name="Xiao J."/>
            <person name="Wu H."/>
            <person name="Zheng H."/>
            <person name="Liu Q."/>
            <person name="Zhang Y."/>
            <person name="Wang Q."/>
        </authorList>
    </citation>
    <scope>NUCLEOTIDE SEQUENCE [LARGE SCALE GENOMIC DNA]</scope>
    <source>
        <strain evidence="11">080813</strain>
    </source>
</reference>
<protein>
    <submittedName>
        <fullName evidence="10">YadA C-terminal domain protein</fullName>
    </submittedName>
</protein>
<dbReference type="Gene3D" id="3.30.1300.30">
    <property type="entry name" value="GSPII I/J protein-like"/>
    <property type="match status" value="1"/>
</dbReference>
<dbReference type="InterPro" id="IPR005594">
    <property type="entry name" value="YadA_C"/>
</dbReference>
<evidence type="ECO:0000256" key="5">
    <source>
        <dbReference type="ARBA" id="ARBA00022729"/>
    </source>
</evidence>
<feature type="signal peptide" evidence="8">
    <location>
        <begin position="1"/>
        <end position="21"/>
    </location>
</feature>
<evidence type="ECO:0000256" key="4">
    <source>
        <dbReference type="ARBA" id="ARBA00022692"/>
    </source>
</evidence>
<dbReference type="GO" id="GO:0009986">
    <property type="term" value="C:cell surface"/>
    <property type="evidence" value="ECO:0007669"/>
    <property type="project" value="UniProtKB-SubCell"/>
</dbReference>
<dbReference type="InterPro" id="IPR045584">
    <property type="entry name" value="Pilin-like"/>
</dbReference>
<name>A0A076LUY4_9GAMM</name>
<gene>
    <name evidence="10" type="ORF">ETEE_4086</name>
</gene>
<dbReference type="AlphaFoldDB" id="A0A076LUY4"/>
<evidence type="ECO:0000313" key="10">
    <source>
        <dbReference type="EMBL" id="AIJ10492.1"/>
    </source>
</evidence>
<dbReference type="GeneID" id="33941418"/>
<evidence type="ECO:0000256" key="3">
    <source>
        <dbReference type="ARBA" id="ARBA00022452"/>
    </source>
</evidence>
<keyword evidence="5 8" id="KW-0732">Signal</keyword>
<comment type="subcellular location">
    <subcellularLocation>
        <location evidence="2">Cell outer membrane</location>
    </subcellularLocation>
    <subcellularLocation>
        <location evidence="1">Cell surface</location>
    </subcellularLocation>
</comment>